<keyword evidence="11" id="KW-1006">Bacterial flagellum protein export</keyword>
<dbReference type="PANTHER" id="PTHR43134:SF3">
    <property type="entry name" value="FLAGELLAR BIOSYNTHESIS PROTEIN FLHF"/>
    <property type="match status" value="1"/>
</dbReference>
<evidence type="ECO:0000256" key="9">
    <source>
        <dbReference type="ARBA" id="ARBA00023134"/>
    </source>
</evidence>
<dbReference type="InterPro" id="IPR020006">
    <property type="entry name" value="FlhF"/>
</dbReference>
<reference evidence="17" key="1">
    <citation type="journal article" date="2019" name="Int. J. Syst. Evol. Microbiol.">
        <title>The Global Catalogue of Microorganisms (GCM) 10K type strain sequencing project: providing services to taxonomists for standard genome sequencing and annotation.</title>
        <authorList>
            <consortium name="The Broad Institute Genomics Platform"/>
            <consortium name="The Broad Institute Genome Sequencing Center for Infectious Disease"/>
            <person name="Wu L."/>
            <person name="Ma J."/>
        </authorList>
    </citation>
    <scope>NUCLEOTIDE SEQUENCE [LARGE SCALE GENOMIC DNA]</scope>
    <source>
        <strain evidence="17">CCUG 61889</strain>
    </source>
</reference>
<feature type="region of interest" description="Disordered" evidence="14">
    <location>
        <begin position="58"/>
        <end position="79"/>
    </location>
</feature>
<evidence type="ECO:0000256" key="2">
    <source>
        <dbReference type="ARBA" id="ARBA00008531"/>
    </source>
</evidence>
<evidence type="ECO:0000256" key="1">
    <source>
        <dbReference type="ARBA" id="ARBA00004413"/>
    </source>
</evidence>
<comment type="function">
    <text evidence="12">Necessary for flagellar biosynthesis. May be involved in translocation of the flagellum.</text>
</comment>
<evidence type="ECO:0000256" key="3">
    <source>
        <dbReference type="ARBA" id="ARBA00014919"/>
    </source>
</evidence>
<dbReference type="Proteomes" id="UP001595752">
    <property type="component" value="Unassembled WGS sequence"/>
</dbReference>
<evidence type="ECO:0000256" key="8">
    <source>
        <dbReference type="ARBA" id="ARBA00022927"/>
    </source>
</evidence>
<evidence type="ECO:0000256" key="4">
    <source>
        <dbReference type="ARBA" id="ARBA00022448"/>
    </source>
</evidence>
<feature type="compositionally biased region" description="Basic and acidic residues" evidence="14">
    <location>
        <begin position="60"/>
        <end position="70"/>
    </location>
</feature>
<evidence type="ECO:0000256" key="14">
    <source>
        <dbReference type="SAM" id="MobiDB-lite"/>
    </source>
</evidence>
<protein>
    <recommendedName>
        <fullName evidence="3 13">Flagellar biosynthesis protein FlhF</fullName>
    </recommendedName>
</protein>
<comment type="caution">
    <text evidence="16">The sequence shown here is derived from an EMBL/GenBank/DDBJ whole genome shotgun (WGS) entry which is preliminary data.</text>
</comment>
<dbReference type="SUPFAM" id="SSF52540">
    <property type="entry name" value="P-loop containing nucleoside triphosphate hydrolases"/>
    <property type="match status" value="1"/>
</dbReference>
<dbReference type="Gene3D" id="1.20.120.1380">
    <property type="entry name" value="Flagellar FlhF biosynthesis protein, N domain"/>
    <property type="match status" value="1"/>
</dbReference>
<keyword evidence="8" id="KW-0653">Protein transport</keyword>
<dbReference type="EMBL" id="JBHRZT010000020">
    <property type="protein sequence ID" value="MFC3882555.1"/>
    <property type="molecule type" value="Genomic_DNA"/>
</dbReference>
<dbReference type="InterPro" id="IPR047040">
    <property type="entry name" value="FlhF__GTPase_dom"/>
</dbReference>
<dbReference type="InterPro" id="IPR027417">
    <property type="entry name" value="P-loop_NTPase"/>
</dbReference>
<evidence type="ECO:0000259" key="15">
    <source>
        <dbReference type="SMART" id="SM00962"/>
    </source>
</evidence>
<dbReference type="NCBIfam" id="TIGR03499">
    <property type="entry name" value="FlhF"/>
    <property type="match status" value="1"/>
</dbReference>
<evidence type="ECO:0000256" key="7">
    <source>
        <dbReference type="ARBA" id="ARBA00022795"/>
    </source>
</evidence>
<evidence type="ECO:0000256" key="5">
    <source>
        <dbReference type="ARBA" id="ARBA00022475"/>
    </source>
</evidence>
<keyword evidence="9" id="KW-0342">GTP-binding</keyword>
<organism evidence="16 17">
    <name type="scientific">Bacillus songklensis</name>
    <dbReference type="NCBI Taxonomy" id="1069116"/>
    <lineage>
        <taxon>Bacteria</taxon>
        <taxon>Bacillati</taxon>
        <taxon>Bacillota</taxon>
        <taxon>Bacilli</taxon>
        <taxon>Bacillales</taxon>
        <taxon>Bacillaceae</taxon>
        <taxon>Bacillus</taxon>
    </lineage>
</organism>
<accession>A0ABV8B003</accession>
<proteinExistence type="inferred from homology"/>
<dbReference type="Gene3D" id="3.40.50.300">
    <property type="entry name" value="P-loop containing nucleotide triphosphate hydrolases"/>
    <property type="match status" value="1"/>
</dbReference>
<keyword evidence="10" id="KW-0472">Membrane</keyword>
<evidence type="ECO:0000313" key="17">
    <source>
        <dbReference type="Proteomes" id="UP001595752"/>
    </source>
</evidence>
<dbReference type="InterPro" id="IPR000897">
    <property type="entry name" value="SRP54_GTPase_dom"/>
</dbReference>
<dbReference type="Pfam" id="PF00448">
    <property type="entry name" value="SRP54"/>
    <property type="match status" value="1"/>
</dbReference>
<keyword evidence="6" id="KW-0547">Nucleotide-binding</keyword>
<dbReference type="CDD" id="cd17873">
    <property type="entry name" value="FlhF"/>
    <property type="match status" value="1"/>
</dbReference>
<keyword evidence="16" id="KW-0969">Cilium</keyword>
<evidence type="ECO:0000256" key="6">
    <source>
        <dbReference type="ARBA" id="ARBA00022741"/>
    </source>
</evidence>
<dbReference type="PANTHER" id="PTHR43134">
    <property type="entry name" value="SIGNAL RECOGNITION PARTICLE RECEPTOR SUBUNIT ALPHA"/>
    <property type="match status" value="1"/>
</dbReference>
<name>A0ABV8B003_9BACI</name>
<gene>
    <name evidence="16" type="primary">flhF</name>
    <name evidence="16" type="ORF">ACFOU2_03270</name>
</gene>
<evidence type="ECO:0000256" key="13">
    <source>
        <dbReference type="NCBIfam" id="TIGR03499"/>
    </source>
</evidence>
<keyword evidence="7" id="KW-1005">Bacterial flagellum biogenesis</keyword>
<keyword evidence="16" id="KW-0282">Flagellum</keyword>
<evidence type="ECO:0000256" key="10">
    <source>
        <dbReference type="ARBA" id="ARBA00023136"/>
    </source>
</evidence>
<dbReference type="SMART" id="SM00962">
    <property type="entry name" value="SRP54"/>
    <property type="match status" value="1"/>
</dbReference>
<evidence type="ECO:0000256" key="11">
    <source>
        <dbReference type="ARBA" id="ARBA00023225"/>
    </source>
</evidence>
<dbReference type="RefSeq" id="WP_377912142.1">
    <property type="nucleotide sequence ID" value="NZ_JBHRZT010000020.1"/>
</dbReference>
<comment type="subcellular location">
    <subcellularLocation>
        <location evidence="1">Cell membrane</location>
        <topology evidence="1">Peripheral membrane protein</topology>
        <orientation evidence="1">Cytoplasmic side</orientation>
    </subcellularLocation>
</comment>
<keyword evidence="5" id="KW-1003">Cell membrane</keyword>
<keyword evidence="16" id="KW-0966">Cell projection</keyword>
<evidence type="ECO:0000313" key="16">
    <source>
        <dbReference type="EMBL" id="MFC3882555.1"/>
    </source>
</evidence>
<sequence>MKVKKYMASSMPEAMSMIRKELGNDAVILNSRVVQTGGLFGLFRKKSMEVIAAVDSRPATVEKKRPKEQRSASLPLHPPVQKSNDEIVHEINDLKKMLEQLTIMKHSVNTKLPVRVDQIIKKLQLQEIDQNIIDRIVPALLEFYYLNKASATEEDLINWTKKWMFEKLSPIEPFGGIDFTKKYINVIGPTGVGKTTTLAKIAAKCMIQYQKKVAFITTDTYRISAIDQLKTYANILNVPIEVCYSKEDVQAAIHSLAHCDVVLIDTAGRNFKEQQYVEELKEMFSVDEEICTFLVLSLTTKMQDMKAICEQFSSAPIDAFIFTKLDETSTYGAILNMIFAYEKGVGYMTNGQNVPDDLAEASQEQIVNLMFGEM</sequence>
<feature type="domain" description="SRP54-type proteins GTP-binding" evidence="15">
    <location>
        <begin position="181"/>
        <end position="372"/>
    </location>
</feature>
<keyword evidence="17" id="KW-1185">Reference proteome</keyword>
<keyword evidence="4" id="KW-0813">Transport</keyword>
<evidence type="ECO:0000256" key="12">
    <source>
        <dbReference type="ARBA" id="ARBA00025337"/>
    </source>
</evidence>
<comment type="similarity">
    <text evidence="2">Belongs to the GTP-binding SRP family.</text>
</comment>